<keyword evidence="4" id="KW-0963">Cytoplasm</keyword>
<dbReference type="GO" id="GO:0007601">
    <property type="term" value="P:visual perception"/>
    <property type="evidence" value="ECO:0007669"/>
    <property type="project" value="InterPro"/>
</dbReference>
<dbReference type="GO" id="GO:0007602">
    <property type="term" value="P:phototransduction"/>
    <property type="evidence" value="ECO:0007669"/>
    <property type="project" value="UniProtKB-KW"/>
</dbReference>
<dbReference type="OrthoDB" id="2101615at2759"/>
<comment type="subunit">
    <text evidence="19">Interacts with MC1R; the interaction results in a decrease in MC1R-mediated cAMP signaling and ultimately a decrease in melanin production in melanocytes.</text>
</comment>
<evidence type="ECO:0000256" key="9">
    <source>
        <dbReference type="ARBA" id="ARBA00022989"/>
    </source>
</evidence>
<evidence type="ECO:0000256" key="20">
    <source>
        <dbReference type="ARBA" id="ARBA00072211"/>
    </source>
</evidence>
<dbReference type="GO" id="GO:0009893">
    <property type="term" value="P:positive regulation of metabolic process"/>
    <property type="evidence" value="ECO:0007669"/>
    <property type="project" value="UniProtKB-ARBA"/>
</dbReference>
<evidence type="ECO:0000256" key="17">
    <source>
        <dbReference type="ARBA" id="ARBA00023224"/>
    </source>
</evidence>
<dbReference type="InterPro" id="IPR001760">
    <property type="entry name" value="Opsin"/>
</dbReference>
<dbReference type="CDD" id="cd14969">
    <property type="entry name" value="7tmA_Opsins_type2_animals"/>
    <property type="match status" value="1"/>
</dbReference>
<keyword evidence="18" id="KW-0449">Lipoprotein</keyword>
<feature type="domain" description="G-protein coupled receptors family 1 profile" evidence="25">
    <location>
        <begin position="31"/>
        <end position="291"/>
    </location>
</feature>
<feature type="region of interest" description="Disordered" evidence="24">
    <location>
        <begin position="351"/>
        <end position="373"/>
    </location>
</feature>
<dbReference type="Gene3D" id="1.20.1070.10">
    <property type="entry name" value="Rhodopsin 7-helix transmembrane proteins"/>
    <property type="match status" value="1"/>
</dbReference>
<evidence type="ECO:0000256" key="4">
    <source>
        <dbReference type="ARBA" id="ARBA00022490"/>
    </source>
</evidence>
<dbReference type="GO" id="GO:0005737">
    <property type="term" value="C:cytoplasm"/>
    <property type="evidence" value="ECO:0007669"/>
    <property type="project" value="UniProtKB-SubCell"/>
</dbReference>
<dbReference type="GO" id="GO:0009881">
    <property type="term" value="F:photoreceptor activity"/>
    <property type="evidence" value="ECO:0007669"/>
    <property type="project" value="UniProtKB-KW"/>
</dbReference>
<sequence>MTSADVALMSDGDLQAVASVLAIIAVLGIVNNSTTLYLVGRYSQLRTPFNMLVVNLTVSDLLVCVLGTPFSFVSSLKGRWMFGRAGCVWYGFINSLLGIVSLTTLTVISYERHQMMKRPPNAPKLSYRWVALSVLFVWVYSLLWTVPPLMGWSSYGPESHGVSCSVNWVSRTANDTSYIVAFFVGCLAVPVAVIVVSYTRLVLHVRRAQEQLPDAPPQLGGAAQQSSITRREKRVTWMVVVMVVCFVLCWLPYGVMALVVTFGGEEMVTPEAAMVPSLFAKSSVAYNAGIYVAMNSQFRRCFLSCFKCRSLQPDRTSQQYACKNSQVGVSTCSTQVDRNNSSGAAATCNAQANGSNSAGRSADSNPGFKKPHHYGFHLLKSVPYQRVKSKKS</sequence>
<dbReference type="GeneID" id="109486426"/>
<keyword evidence="10 23" id="KW-0157">Chromophore</keyword>
<evidence type="ECO:0000313" key="26">
    <source>
        <dbReference type="Proteomes" id="UP000515135"/>
    </source>
</evidence>
<keyword evidence="26" id="KW-1185">Reference proteome</keyword>
<dbReference type="SMART" id="SM01381">
    <property type="entry name" value="7TM_GPCR_Srsx"/>
    <property type="match status" value="1"/>
</dbReference>
<evidence type="ECO:0000256" key="3">
    <source>
        <dbReference type="ARBA" id="ARBA00022475"/>
    </source>
</evidence>
<evidence type="ECO:0000256" key="10">
    <source>
        <dbReference type="ARBA" id="ARBA00022991"/>
    </source>
</evidence>
<gene>
    <name evidence="27" type="primary">LOC109486426</name>
</gene>
<dbReference type="PRINTS" id="PR01244">
    <property type="entry name" value="PEROPSIN"/>
</dbReference>
<keyword evidence="9 23" id="KW-1133">Transmembrane helix</keyword>
<proteinExistence type="inferred from homology"/>
<keyword evidence="14" id="KW-1015">Disulfide bond</keyword>
<evidence type="ECO:0000256" key="11">
    <source>
        <dbReference type="ARBA" id="ARBA00023040"/>
    </source>
</evidence>
<dbReference type="KEGG" id="bbel:109486426"/>
<dbReference type="InterPro" id="IPR050125">
    <property type="entry name" value="GPCR_opsins"/>
</dbReference>
<dbReference type="PROSITE" id="PS00237">
    <property type="entry name" value="G_PROTEIN_RECEP_F1_1"/>
    <property type="match status" value="1"/>
</dbReference>
<feature type="transmembrane region" description="Helical" evidence="23">
    <location>
        <begin position="16"/>
        <end position="40"/>
    </location>
</feature>
<evidence type="ECO:0000256" key="7">
    <source>
        <dbReference type="ARBA" id="ARBA00022692"/>
    </source>
</evidence>
<evidence type="ECO:0000313" key="27">
    <source>
        <dbReference type="RefSeq" id="XP_019645819.1"/>
    </source>
</evidence>
<dbReference type="RefSeq" id="XP_019645819.1">
    <property type="nucleotide sequence ID" value="XM_019790260.1"/>
</dbReference>
<dbReference type="InterPro" id="IPR002962">
    <property type="entry name" value="Peropsin"/>
</dbReference>
<evidence type="ECO:0000256" key="23">
    <source>
        <dbReference type="RuleBase" id="RU004951"/>
    </source>
</evidence>
<accession>A0A6P5AHL5</accession>
<keyword evidence="3" id="KW-1003">Cell membrane</keyword>
<keyword evidence="12 23" id="KW-0472">Membrane</keyword>
<evidence type="ECO:0000256" key="2">
    <source>
        <dbReference type="ARBA" id="ARBA00004651"/>
    </source>
</evidence>
<evidence type="ECO:0000256" key="24">
    <source>
        <dbReference type="SAM" id="MobiDB-lite"/>
    </source>
</evidence>
<evidence type="ECO:0000256" key="5">
    <source>
        <dbReference type="ARBA" id="ARBA00022543"/>
    </source>
</evidence>
<dbReference type="Pfam" id="PF00001">
    <property type="entry name" value="7tm_1"/>
    <property type="match status" value="1"/>
</dbReference>
<dbReference type="InterPro" id="IPR000276">
    <property type="entry name" value="GPCR_Rhodpsn"/>
</dbReference>
<comment type="subcellular location">
    <subcellularLocation>
        <location evidence="2">Cell membrane</location>
        <topology evidence="2">Multi-pass membrane protein</topology>
    </subcellularLocation>
    <subcellularLocation>
        <location evidence="1">Cytoplasm</location>
    </subcellularLocation>
    <subcellularLocation>
        <location evidence="23">Membrane</location>
        <topology evidence="23">Multi-pass membrane protein</topology>
    </subcellularLocation>
</comment>
<keyword evidence="6 23" id="KW-0716">Sensory transduction</keyword>
<feature type="transmembrane region" description="Helical" evidence="23">
    <location>
        <begin position="52"/>
        <end position="76"/>
    </location>
</feature>
<dbReference type="GO" id="GO:0004930">
    <property type="term" value="F:G protein-coupled receptor activity"/>
    <property type="evidence" value="ECO:0007669"/>
    <property type="project" value="UniProtKB-KW"/>
</dbReference>
<feature type="transmembrane region" description="Helical" evidence="23">
    <location>
        <begin position="178"/>
        <end position="198"/>
    </location>
</feature>
<evidence type="ECO:0000256" key="14">
    <source>
        <dbReference type="ARBA" id="ARBA00023157"/>
    </source>
</evidence>
<keyword evidence="17 23" id="KW-0807">Transducer</keyword>
<dbReference type="PANTHER" id="PTHR24240">
    <property type="entry name" value="OPSIN"/>
    <property type="match status" value="1"/>
</dbReference>
<reference evidence="27" key="1">
    <citation type="submission" date="2025-08" db="UniProtKB">
        <authorList>
            <consortium name="RefSeq"/>
        </authorList>
    </citation>
    <scope>IDENTIFICATION</scope>
    <source>
        <tissue evidence="27">Gonad</tissue>
    </source>
</reference>
<dbReference type="GO" id="GO:0005886">
    <property type="term" value="C:plasma membrane"/>
    <property type="evidence" value="ECO:0007669"/>
    <property type="project" value="UniProtKB-SubCell"/>
</dbReference>
<evidence type="ECO:0000256" key="22">
    <source>
        <dbReference type="ARBA" id="ARBA00083377"/>
    </source>
</evidence>
<organism evidence="26 27">
    <name type="scientific">Branchiostoma belcheri</name>
    <name type="common">Amphioxus</name>
    <dbReference type="NCBI Taxonomy" id="7741"/>
    <lineage>
        <taxon>Eukaryota</taxon>
        <taxon>Metazoa</taxon>
        <taxon>Chordata</taxon>
        <taxon>Cephalochordata</taxon>
        <taxon>Leptocardii</taxon>
        <taxon>Amphioxiformes</taxon>
        <taxon>Branchiostomatidae</taxon>
        <taxon>Branchiostoma</taxon>
    </lineage>
</organism>
<feature type="transmembrane region" description="Helical" evidence="23">
    <location>
        <begin position="235"/>
        <end position="253"/>
    </location>
</feature>
<keyword evidence="11 23" id="KW-0297">G-protein coupled receptor</keyword>
<protein>
    <recommendedName>
        <fullName evidence="20">Opsin-3</fullName>
    </recommendedName>
    <alternativeName>
        <fullName evidence="22">Encephalopsin</fullName>
    </alternativeName>
    <alternativeName>
        <fullName evidence="21">Panopsin</fullName>
    </alternativeName>
</protein>
<dbReference type="InterPro" id="IPR017452">
    <property type="entry name" value="GPCR_Rhodpsn_7TM"/>
</dbReference>
<evidence type="ECO:0000256" key="1">
    <source>
        <dbReference type="ARBA" id="ARBA00004496"/>
    </source>
</evidence>
<feature type="compositionally biased region" description="Polar residues" evidence="24">
    <location>
        <begin position="351"/>
        <end position="364"/>
    </location>
</feature>
<feature type="transmembrane region" description="Helical" evidence="23">
    <location>
        <begin position="129"/>
        <end position="146"/>
    </location>
</feature>
<keyword evidence="13" id="KW-0564">Palmitate</keyword>
<evidence type="ECO:0000256" key="18">
    <source>
        <dbReference type="ARBA" id="ARBA00023288"/>
    </source>
</evidence>
<evidence type="ECO:0000256" key="16">
    <source>
        <dbReference type="ARBA" id="ARBA00023180"/>
    </source>
</evidence>
<dbReference type="SUPFAM" id="SSF81321">
    <property type="entry name" value="Family A G protein-coupled receptor-like"/>
    <property type="match status" value="1"/>
</dbReference>
<dbReference type="GO" id="GO:0009637">
    <property type="term" value="P:response to blue light"/>
    <property type="evidence" value="ECO:0007669"/>
    <property type="project" value="UniProtKB-ARBA"/>
</dbReference>
<feature type="transmembrane region" description="Helical" evidence="23">
    <location>
        <begin position="273"/>
        <end position="294"/>
    </location>
</feature>
<dbReference type="PROSITE" id="PS50262">
    <property type="entry name" value="G_PROTEIN_RECEP_F1_2"/>
    <property type="match status" value="1"/>
</dbReference>
<keyword evidence="7 23" id="KW-0812">Transmembrane</keyword>
<evidence type="ECO:0000259" key="25">
    <source>
        <dbReference type="PROSITE" id="PS50262"/>
    </source>
</evidence>
<evidence type="ECO:0000256" key="13">
    <source>
        <dbReference type="ARBA" id="ARBA00023139"/>
    </source>
</evidence>
<dbReference type="PRINTS" id="PR00238">
    <property type="entry name" value="OPSIN"/>
</dbReference>
<comment type="similarity">
    <text evidence="23">Belongs to the G-protein coupled receptor 1 family. Opsin subfamily.</text>
</comment>
<feature type="transmembrane region" description="Helical" evidence="23">
    <location>
        <begin position="88"/>
        <end position="108"/>
    </location>
</feature>
<dbReference type="FunFam" id="1.20.1070.10:FF:000225">
    <property type="entry name" value="Opsin 3"/>
    <property type="match status" value="1"/>
</dbReference>
<name>A0A6P5AHL5_BRABE</name>
<evidence type="ECO:0000256" key="6">
    <source>
        <dbReference type="ARBA" id="ARBA00022606"/>
    </source>
</evidence>
<evidence type="ECO:0000256" key="15">
    <source>
        <dbReference type="ARBA" id="ARBA00023170"/>
    </source>
</evidence>
<evidence type="ECO:0000256" key="8">
    <source>
        <dbReference type="ARBA" id="ARBA00022925"/>
    </source>
</evidence>
<dbReference type="Proteomes" id="UP000515135">
    <property type="component" value="Unplaced"/>
</dbReference>
<dbReference type="AlphaFoldDB" id="A0A6P5AHL5"/>
<keyword evidence="8 23" id="KW-0681">Retinal protein</keyword>
<evidence type="ECO:0000256" key="19">
    <source>
        <dbReference type="ARBA" id="ARBA00062265"/>
    </source>
</evidence>
<evidence type="ECO:0000256" key="12">
    <source>
        <dbReference type="ARBA" id="ARBA00023136"/>
    </source>
</evidence>
<keyword evidence="16" id="KW-0325">Glycoprotein</keyword>
<evidence type="ECO:0000256" key="21">
    <source>
        <dbReference type="ARBA" id="ARBA00079531"/>
    </source>
</evidence>
<keyword evidence="5 23" id="KW-0600">Photoreceptor protein</keyword>
<keyword evidence="15 23" id="KW-0675">Receptor</keyword>
<dbReference type="PRINTS" id="PR00237">
    <property type="entry name" value="GPCRRHODOPSN"/>
</dbReference>